<feature type="active site" description="Nucleophile" evidence="7">
    <location>
        <position position="183"/>
    </location>
</feature>
<dbReference type="GO" id="GO:0016740">
    <property type="term" value="F:transferase activity"/>
    <property type="evidence" value="ECO:0007669"/>
    <property type="project" value="UniProtKB-KW"/>
</dbReference>
<dbReference type="PANTHER" id="PTHR30582">
    <property type="entry name" value="L,D-TRANSPEPTIDASE"/>
    <property type="match status" value="1"/>
</dbReference>
<evidence type="ECO:0000256" key="2">
    <source>
        <dbReference type="ARBA" id="ARBA00005992"/>
    </source>
</evidence>
<comment type="pathway">
    <text evidence="1 7">Cell wall biogenesis; peptidoglycan biosynthesis.</text>
</comment>
<feature type="chain" id="PRO_5017059501" evidence="8">
    <location>
        <begin position="38"/>
        <end position="232"/>
    </location>
</feature>
<evidence type="ECO:0000256" key="5">
    <source>
        <dbReference type="ARBA" id="ARBA00022984"/>
    </source>
</evidence>
<dbReference type="GO" id="GO:0008360">
    <property type="term" value="P:regulation of cell shape"/>
    <property type="evidence" value="ECO:0007669"/>
    <property type="project" value="UniProtKB-UniRule"/>
</dbReference>
<dbReference type="CDD" id="cd16913">
    <property type="entry name" value="YkuD_like"/>
    <property type="match status" value="1"/>
</dbReference>
<dbReference type="AlphaFoldDB" id="A0A366HTW2"/>
<evidence type="ECO:0000259" key="9">
    <source>
        <dbReference type="PROSITE" id="PS52029"/>
    </source>
</evidence>
<reference evidence="10 11" key="1">
    <citation type="submission" date="2018-06" db="EMBL/GenBank/DDBJ databases">
        <title>Genomic Encyclopedia of Type Strains, Phase IV (KMG-IV): sequencing the most valuable type-strain genomes for metagenomic binning, comparative biology and taxonomic classification.</title>
        <authorList>
            <person name="Goeker M."/>
        </authorList>
    </citation>
    <scope>NUCLEOTIDE SEQUENCE [LARGE SCALE GENOMIC DNA]</scope>
    <source>
        <strain evidence="10 11">DSM 25532</strain>
    </source>
</reference>
<keyword evidence="4 7" id="KW-0133">Cell shape</keyword>
<accession>A0A366HTW2</accession>
<dbReference type="GO" id="GO:0071972">
    <property type="term" value="F:peptidoglycan L,D-transpeptidase activity"/>
    <property type="evidence" value="ECO:0007669"/>
    <property type="project" value="TreeGrafter"/>
</dbReference>
<dbReference type="GO" id="GO:0005576">
    <property type="term" value="C:extracellular region"/>
    <property type="evidence" value="ECO:0007669"/>
    <property type="project" value="TreeGrafter"/>
</dbReference>
<evidence type="ECO:0000256" key="4">
    <source>
        <dbReference type="ARBA" id="ARBA00022960"/>
    </source>
</evidence>
<dbReference type="GO" id="GO:0071555">
    <property type="term" value="P:cell wall organization"/>
    <property type="evidence" value="ECO:0007669"/>
    <property type="project" value="UniProtKB-UniRule"/>
</dbReference>
<dbReference type="InterPro" id="IPR005490">
    <property type="entry name" value="LD_TPept_cat_dom"/>
</dbReference>
<evidence type="ECO:0000256" key="8">
    <source>
        <dbReference type="SAM" id="SignalP"/>
    </source>
</evidence>
<dbReference type="OrthoDB" id="189120at2"/>
<feature type="active site" description="Proton donor/acceptor" evidence="7">
    <location>
        <position position="168"/>
    </location>
</feature>
<name>A0A366HTW2_9BACT</name>
<evidence type="ECO:0000256" key="3">
    <source>
        <dbReference type="ARBA" id="ARBA00022679"/>
    </source>
</evidence>
<dbReference type="Proteomes" id="UP000253426">
    <property type="component" value="Unassembled WGS sequence"/>
</dbReference>
<evidence type="ECO:0000256" key="6">
    <source>
        <dbReference type="ARBA" id="ARBA00023316"/>
    </source>
</evidence>
<dbReference type="PROSITE" id="PS52029">
    <property type="entry name" value="LD_TPASE"/>
    <property type="match status" value="1"/>
</dbReference>
<dbReference type="SUPFAM" id="SSF141523">
    <property type="entry name" value="L,D-transpeptidase catalytic domain-like"/>
    <property type="match status" value="1"/>
</dbReference>
<dbReference type="PANTHER" id="PTHR30582:SF2">
    <property type="entry name" value="L,D-TRANSPEPTIDASE YCIB-RELATED"/>
    <property type="match status" value="1"/>
</dbReference>
<evidence type="ECO:0000313" key="10">
    <source>
        <dbReference type="EMBL" id="RBP46528.1"/>
    </source>
</evidence>
<dbReference type="EMBL" id="QNRR01000002">
    <property type="protein sequence ID" value="RBP46528.1"/>
    <property type="molecule type" value="Genomic_DNA"/>
</dbReference>
<dbReference type="InterPro" id="IPR038063">
    <property type="entry name" value="Transpep_catalytic_dom"/>
</dbReference>
<feature type="signal peptide" evidence="8">
    <location>
        <begin position="1"/>
        <end position="37"/>
    </location>
</feature>
<keyword evidence="8" id="KW-0732">Signal</keyword>
<organism evidence="10 11">
    <name type="scientific">Roseimicrobium gellanilyticum</name>
    <dbReference type="NCBI Taxonomy" id="748857"/>
    <lineage>
        <taxon>Bacteria</taxon>
        <taxon>Pseudomonadati</taxon>
        <taxon>Verrucomicrobiota</taxon>
        <taxon>Verrucomicrobiia</taxon>
        <taxon>Verrucomicrobiales</taxon>
        <taxon>Verrucomicrobiaceae</taxon>
        <taxon>Roseimicrobium</taxon>
    </lineage>
</organism>
<sequence>MKSPQLAAKAPFAQLLTVRFLTLAVASALGLTLASCASKPKPPVPQQPQAFRMYEWNAEEAAKATGPASVVIYLDKQKAHFFKGRQQVGWTYVASGTASHPTPSGNFKVMEKTPDKISNLYGKLLDFDGNVVDGDFNITKETLPEGYRFSPARMPLYMRLTSDGVGMHVGPIPKPGRAASHGCIRLPRPMAEKFFANVSVGTPVTIHATSPADGVAVPPAGPAKKKGLFGGS</sequence>
<keyword evidence="11" id="KW-1185">Reference proteome</keyword>
<proteinExistence type="inferred from homology"/>
<keyword evidence="5 7" id="KW-0573">Peptidoglycan synthesis</keyword>
<dbReference type="RefSeq" id="WP_113958033.1">
    <property type="nucleotide sequence ID" value="NZ_QNRR01000002.1"/>
</dbReference>
<keyword evidence="3" id="KW-0808">Transferase</keyword>
<gene>
    <name evidence="10" type="ORF">DES53_102919</name>
</gene>
<evidence type="ECO:0000256" key="7">
    <source>
        <dbReference type="PROSITE-ProRule" id="PRU01373"/>
    </source>
</evidence>
<dbReference type="Pfam" id="PF03734">
    <property type="entry name" value="YkuD"/>
    <property type="match status" value="1"/>
</dbReference>
<comment type="similarity">
    <text evidence="2">Belongs to the YkuD family.</text>
</comment>
<dbReference type="InterPro" id="IPR050979">
    <property type="entry name" value="LD-transpeptidase"/>
</dbReference>
<feature type="domain" description="L,D-TPase catalytic" evidence="9">
    <location>
        <begin position="68"/>
        <end position="207"/>
    </location>
</feature>
<dbReference type="UniPathway" id="UPA00219"/>
<evidence type="ECO:0000313" key="11">
    <source>
        <dbReference type="Proteomes" id="UP000253426"/>
    </source>
</evidence>
<comment type="caution">
    <text evidence="10">The sequence shown here is derived from an EMBL/GenBank/DDBJ whole genome shotgun (WGS) entry which is preliminary data.</text>
</comment>
<dbReference type="GO" id="GO:0018104">
    <property type="term" value="P:peptidoglycan-protein cross-linking"/>
    <property type="evidence" value="ECO:0007669"/>
    <property type="project" value="TreeGrafter"/>
</dbReference>
<keyword evidence="6 7" id="KW-0961">Cell wall biogenesis/degradation</keyword>
<evidence type="ECO:0000256" key="1">
    <source>
        <dbReference type="ARBA" id="ARBA00004752"/>
    </source>
</evidence>
<dbReference type="Gene3D" id="2.40.440.10">
    <property type="entry name" value="L,D-transpeptidase catalytic domain-like"/>
    <property type="match status" value="1"/>
</dbReference>
<protein>
    <submittedName>
        <fullName evidence="10">L,D-transpeptidase-like protein</fullName>
    </submittedName>
</protein>